<accession>A0A1V5ZPQ4</accession>
<dbReference type="EMBL" id="MWDB01000004">
    <property type="protein sequence ID" value="OQB42290.1"/>
    <property type="molecule type" value="Genomic_DNA"/>
</dbReference>
<gene>
    <name evidence="1" type="ORF">BWY04_00355</name>
</gene>
<name>A0A1V5ZPQ4_9BACT</name>
<comment type="caution">
    <text evidence="1">The sequence shown here is derived from an EMBL/GenBank/DDBJ whole genome shotgun (WGS) entry which is preliminary data.</text>
</comment>
<reference evidence="1" key="1">
    <citation type="submission" date="2017-02" db="EMBL/GenBank/DDBJ databases">
        <title>Delving into the versatile metabolic prowess of the omnipresent phylum Bacteroidetes.</title>
        <authorList>
            <person name="Nobu M.K."/>
            <person name="Mei R."/>
            <person name="Narihiro T."/>
            <person name="Kuroda K."/>
            <person name="Liu W.-T."/>
        </authorList>
    </citation>
    <scope>NUCLEOTIDE SEQUENCE</scope>
    <source>
        <strain evidence="1">ADurb.Bin160</strain>
    </source>
</reference>
<evidence type="ECO:0000313" key="1">
    <source>
        <dbReference type="EMBL" id="OQB42290.1"/>
    </source>
</evidence>
<sequence>MSEKKQSEQMAISERQEFVQIRQHYIDSAHRSSNVFDSTMITLTTAAI</sequence>
<dbReference type="AlphaFoldDB" id="A0A1V5ZPQ4"/>
<protein>
    <submittedName>
        <fullName evidence="1">Uncharacterized protein</fullName>
    </submittedName>
</protein>
<proteinExistence type="predicted"/>
<dbReference type="Proteomes" id="UP000485621">
    <property type="component" value="Unassembled WGS sequence"/>
</dbReference>
<organism evidence="1">
    <name type="scientific">candidate division CPR1 bacterium ADurb.Bin160</name>
    <dbReference type="NCBI Taxonomy" id="1852826"/>
    <lineage>
        <taxon>Bacteria</taxon>
        <taxon>candidate division CPR1</taxon>
    </lineage>
</organism>